<protein>
    <submittedName>
        <fullName evidence="1">Uncharacterized protein</fullName>
    </submittedName>
</protein>
<proteinExistence type="predicted"/>
<dbReference type="Proteomes" id="UP000770717">
    <property type="component" value="Unassembled WGS sequence"/>
</dbReference>
<keyword evidence="2" id="KW-1185">Reference proteome</keyword>
<dbReference type="AlphaFoldDB" id="A0A8J6E445"/>
<accession>A0A8J6E445</accession>
<name>A0A8J6E445_ELECQ</name>
<evidence type="ECO:0000313" key="2">
    <source>
        <dbReference type="Proteomes" id="UP000770717"/>
    </source>
</evidence>
<evidence type="ECO:0000313" key="1">
    <source>
        <dbReference type="EMBL" id="KAG9462085.1"/>
    </source>
</evidence>
<reference evidence="1" key="1">
    <citation type="thesis" date="2020" institute="ProQuest LLC" country="789 East Eisenhower Parkway, Ann Arbor, MI, USA">
        <title>Comparative Genomics and Chromosome Evolution.</title>
        <authorList>
            <person name="Mudd A.B."/>
        </authorList>
    </citation>
    <scope>NUCLEOTIDE SEQUENCE</scope>
    <source>
        <strain evidence="1">HN-11 Male</strain>
        <tissue evidence="1">Kidney and liver</tissue>
    </source>
</reference>
<organism evidence="1 2">
    <name type="scientific">Eleutherodactylus coqui</name>
    <name type="common">Puerto Rican coqui</name>
    <dbReference type="NCBI Taxonomy" id="57060"/>
    <lineage>
        <taxon>Eukaryota</taxon>
        <taxon>Metazoa</taxon>
        <taxon>Chordata</taxon>
        <taxon>Craniata</taxon>
        <taxon>Vertebrata</taxon>
        <taxon>Euteleostomi</taxon>
        <taxon>Amphibia</taxon>
        <taxon>Batrachia</taxon>
        <taxon>Anura</taxon>
        <taxon>Neobatrachia</taxon>
        <taxon>Hyloidea</taxon>
        <taxon>Eleutherodactylidae</taxon>
        <taxon>Eleutherodactylinae</taxon>
        <taxon>Eleutherodactylus</taxon>
        <taxon>Eleutherodactylus</taxon>
    </lineage>
</organism>
<sequence length="37" mass="4197">MLQLGSKVEVDDIVSEQTSCIQEKSWWSEPDGEEKGK</sequence>
<dbReference type="EMBL" id="WNTK01013683">
    <property type="protein sequence ID" value="KAG9462085.1"/>
    <property type="molecule type" value="Genomic_DNA"/>
</dbReference>
<comment type="caution">
    <text evidence="1">The sequence shown here is derived from an EMBL/GenBank/DDBJ whole genome shotgun (WGS) entry which is preliminary data.</text>
</comment>
<gene>
    <name evidence="1" type="ORF">GDO78_014932</name>
</gene>